<organism evidence="1 2">
    <name type="scientific">Phanerochaete sordida</name>
    <dbReference type="NCBI Taxonomy" id="48140"/>
    <lineage>
        <taxon>Eukaryota</taxon>
        <taxon>Fungi</taxon>
        <taxon>Dikarya</taxon>
        <taxon>Basidiomycota</taxon>
        <taxon>Agaricomycotina</taxon>
        <taxon>Agaricomycetes</taxon>
        <taxon>Polyporales</taxon>
        <taxon>Phanerochaetaceae</taxon>
        <taxon>Phanerochaete</taxon>
    </lineage>
</organism>
<dbReference type="EMBL" id="BPQB01000006">
    <property type="protein sequence ID" value="GJE87343.1"/>
    <property type="molecule type" value="Genomic_DNA"/>
</dbReference>
<name>A0A9P3LAU5_9APHY</name>
<proteinExistence type="predicted"/>
<accession>A0A9P3LAU5</accession>
<evidence type="ECO:0000313" key="2">
    <source>
        <dbReference type="Proteomes" id="UP000703269"/>
    </source>
</evidence>
<evidence type="ECO:0008006" key="3">
    <source>
        <dbReference type="Google" id="ProtNLM"/>
    </source>
</evidence>
<sequence>MSLSGDPHISGDSLADSYSKLSLEEHSVSAEVVPEDGITFTVGDASLLVERPPWLTHPPRSRSYDLDTSYPRPFEANEARLRAWGQLKLAESKLVAENRVLASSGQGKIFTLVPEPRTSIPLQWSHTGPGAIPNSLADTPSSTLGADEVLAMLNDVFGTSHSLSIPGLPESLKHLLRVCRDFGEVYGYVRGYWRPYAPDFQPLIPLLEGKRADEESSRRSATQGGYISHANVHTRRAWDLYSNRVLPIHVLSAYYHDIWPVSHSWVQEDAREQVWTNINGREWPVPVPRGTSLEHVRVELLNLGAEYVWLDVVCLRQRGRDEDEDLRKEEWKLDVPTAGYAYSHPFTPCITYFNGLGLPFASAPDVLTSARHWCNRVWTAQEASPNWLPGGMTGAASARARAFFAQRHRPTPALDLRTHPVQFISVLLAEVRARRCTNAVDALVVLAHAAQCQTLLVYAADAPLEDAWTALLKHLPPKVRGGVFLRQLVHHPAARALFPRWAEFRAWDDAGRDPHTGGRVELHLADSACRGAPGPGMYYQKVDSLGVCGVAPRGDADDEAVELRSMNSDDVGSTEASHIIHGTLRGDIPGDESYLILRLTPRTWLIADEVGTSVVEEEYLDSAEFCLKRREVKAVRVRKRGVILLQSPPESLPLNAEMYVSYLEA</sequence>
<keyword evidence="2" id="KW-1185">Reference proteome</keyword>
<protein>
    <recommendedName>
        <fullName evidence="3">Heterokaryon incompatibility domain-containing protein</fullName>
    </recommendedName>
</protein>
<gene>
    <name evidence="1" type="ORF">PsYK624_034260</name>
</gene>
<dbReference type="Proteomes" id="UP000703269">
    <property type="component" value="Unassembled WGS sequence"/>
</dbReference>
<comment type="caution">
    <text evidence="1">The sequence shown here is derived from an EMBL/GenBank/DDBJ whole genome shotgun (WGS) entry which is preliminary data.</text>
</comment>
<evidence type="ECO:0000313" key="1">
    <source>
        <dbReference type="EMBL" id="GJE87343.1"/>
    </source>
</evidence>
<dbReference type="AlphaFoldDB" id="A0A9P3LAU5"/>
<reference evidence="1 2" key="1">
    <citation type="submission" date="2021-08" db="EMBL/GenBank/DDBJ databases">
        <title>Draft Genome Sequence of Phanerochaete sordida strain YK-624.</title>
        <authorList>
            <person name="Mori T."/>
            <person name="Dohra H."/>
            <person name="Suzuki T."/>
            <person name="Kawagishi H."/>
            <person name="Hirai H."/>
        </authorList>
    </citation>
    <scope>NUCLEOTIDE SEQUENCE [LARGE SCALE GENOMIC DNA]</scope>
    <source>
        <strain evidence="1 2">YK-624</strain>
    </source>
</reference>
<dbReference type="OrthoDB" id="3226657at2759"/>